<reference evidence="1" key="1">
    <citation type="submission" date="2020-04" db="EMBL/GenBank/DDBJ databases">
        <authorList>
            <person name="Alioto T."/>
            <person name="Alioto T."/>
            <person name="Gomez Garrido J."/>
        </authorList>
    </citation>
    <scope>NUCLEOTIDE SEQUENCE</scope>
    <source>
        <strain evidence="1">A484AB</strain>
    </source>
</reference>
<evidence type="ECO:0000313" key="2">
    <source>
        <dbReference type="Proteomes" id="UP001152795"/>
    </source>
</evidence>
<sequence length="62" mass="6841">MADKLGGNLFLDEENVVSTEPSLDIPSHFDWIFSQNGQAFFLQVLKTVGVPESETIESNAAR</sequence>
<gene>
    <name evidence="1" type="ORF">PACLA_8A025456</name>
</gene>
<dbReference type="AlphaFoldDB" id="A0A6S7HF93"/>
<evidence type="ECO:0000313" key="1">
    <source>
        <dbReference type="EMBL" id="CAB4002027.1"/>
    </source>
</evidence>
<organism evidence="1 2">
    <name type="scientific">Paramuricea clavata</name>
    <name type="common">Red gorgonian</name>
    <name type="synonym">Violescent sea-whip</name>
    <dbReference type="NCBI Taxonomy" id="317549"/>
    <lineage>
        <taxon>Eukaryota</taxon>
        <taxon>Metazoa</taxon>
        <taxon>Cnidaria</taxon>
        <taxon>Anthozoa</taxon>
        <taxon>Octocorallia</taxon>
        <taxon>Malacalcyonacea</taxon>
        <taxon>Plexauridae</taxon>
        <taxon>Paramuricea</taxon>
    </lineage>
</organism>
<name>A0A6S7HF93_PARCT</name>
<protein>
    <submittedName>
        <fullName evidence="1">Uncharacterized protein</fullName>
    </submittedName>
</protein>
<comment type="caution">
    <text evidence="1">The sequence shown here is derived from an EMBL/GenBank/DDBJ whole genome shotgun (WGS) entry which is preliminary data.</text>
</comment>
<proteinExistence type="predicted"/>
<keyword evidence="2" id="KW-1185">Reference proteome</keyword>
<feature type="non-terminal residue" evidence="1">
    <location>
        <position position="62"/>
    </location>
</feature>
<dbReference type="EMBL" id="CACRXK020004239">
    <property type="protein sequence ID" value="CAB4002027.1"/>
    <property type="molecule type" value="Genomic_DNA"/>
</dbReference>
<dbReference type="Proteomes" id="UP001152795">
    <property type="component" value="Unassembled WGS sequence"/>
</dbReference>
<accession>A0A6S7HF93</accession>